<evidence type="ECO:0000313" key="6">
    <source>
        <dbReference type="EMBL" id="RZF34225.1"/>
    </source>
</evidence>
<keyword evidence="7" id="KW-1185">Reference proteome</keyword>
<dbReference type="InterPro" id="IPR041489">
    <property type="entry name" value="PDZ_6"/>
</dbReference>
<dbReference type="PROSITE" id="PS50106">
    <property type="entry name" value="PDZ"/>
    <property type="match status" value="4"/>
</dbReference>
<dbReference type="FunCoup" id="A0A482WL08">
    <property type="interactions" value="80"/>
</dbReference>
<dbReference type="InterPro" id="IPR036034">
    <property type="entry name" value="PDZ_sf"/>
</dbReference>
<feature type="domain" description="PDZ" evidence="5">
    <location>
        <begin position="80"/>
        <end position="160"/>
    </location>
</feature>
<dbReference type="PANTHER" id="PTHR46227">
    <property type="entry name" value="GLUTAMATE RECEPTOR-INTERACTING PROTEIN GRIP"/>
    <property type="match status" value="1"/>
</dbReference>
<keyword evidence="3" id="KW-0677">Repeat</keyword>
<dbReference type="EMBL" id="QKKF02032379">
    <property type="protein sequence ID" value="RZF34225.1"/>
    <property type="molecule type" value="Genomic_DNA"/>
</dbReference>
<feature type="compositionally biased region" description="Basic and acidic residues" evidence="4">
    <location>
        <begin position="290"/>
        <end position="306"/>
    </location>
</feature>
<feature type="domain" description="PDZ" evidence="5">
    <location>
        <begin position="1"/>
        <end position="44"/>
    </location>
</feature>
<dbReference type="STRING" id="195883.A0A482WL08"/>
<dbReference type="PANTHER" id="PTHR46227:SF2">
    <property type="entry name" value="FI03335P"/>
    <property type="match status" value="1"/>
</dbReference>
<proteinExistence type="predicted"/>
<dbReference type="OrthoDB" id="75502at2759"/>
<name>A0A482WL08_LAOST</name>
<feature type="domain" description="PDZ" evidence="5">
    <location>
        <begin position="169"/>
        <end position="251"/>
    </location>
</feature>
<reference evidence="6 7" key="1">
    <citation type="journal article" date="2017" name="Gigascience">
        <title>Genome sequence of the small brown planthopper, Laodelphax striatellus.</title>
        <authorList>
            <person name="Zhu J."/>
            <person name="Jiang F."/>
            <person name="Wang X."/>
            <person name="Yang P."/>
            <person name="Bao Y."/>
            <person name="Zhao W."/>
            <person name="Wang W."/>
            <person name="Lu H."/>
            <person name="Wang Q."/>
            <person name="Cui N."/>
            <person name="Li J."/>
            <person name="Chen X."/>
            <person name="Luo L."/>
            <person name="Yu J."/>
            <person name="Kang L."/>
            <person name="Cui F."/>
        </authorList>
    </citation>
    <scope>NUCLEOTIDE SEQUENCE [LARGE SCALE GENOMIC DNA]</scope>
    <source>
        <strain evidence="6">Lst14</strain>
    </source>
</reference>
<evidence type="ECO:0000256" key="1">
    <source>
        <dbReference type="ARBA" id="ARBA00004496"/>
    </source>
</evidence>
<dbReference type="GO" id="GO:0098887">
    <property type="term" value="P:neurotransmitter receptor transport, endosome to postsynaptic membrane"/>
    <property type="evidence" value="ECO:0007669"/>
    <property type="project" value="TreeGrafter"/>
</dbReference>
<dbReference type="AlphaFoldDB" id="A0A482WL08"/>
<dbReference type="Pfam" id="PF00595">
    <property type="entry name" value="PDZ"/>
    <property type="match status" value="3"/>
</dbReference>
<comment type="subcellular location">
    <subcellularLocation>
        <location evidence="1">Cytoplasm</location>
    </subcellularLocation>
</comment>
<protein>
    <recommendedName>
        <fullName evidence="5">PDZ domain-containing protein</fullName>
    </recommendedName>
</protein>
<evidence type="ECO:0000256" key="3">
    <source>
        <dbReference type="ARBA" id="ARBA00022737"/>
    </source>
</evidence>
<feature type="region of interest" description="Disordered" evidence="4">
    <location>
        <begin position="253"/>
        <end position="306"/>
    </location>
</feature>
<dbReference type="InterPro" id="IPR001478">
    <property type="entry name" value="PDZ"/>
</dbReference>
<comment type="caution">
    <text evidence="6">The sequence shown here is derived from an EMBL/GenBank/DDBJ whole genome shotgun (WGS) entry which is preliminary data.</text>
</comment>
<dbReference type="SMR" id="A0A482WL08"/>
<gene>
    <name evidence="6" type="ORF">LSTR_LSTR010545</name>
</gene>
<evidence type="ECO:0000256" key="4">
    <source>
        <dbReference type="SAM" id="MobiDB-lite"/>
    </source>
</evidence>
<dbReference type="CDD" id="cd06685">
    <property type="entry name" value="PDZ7_GRIP1-2-like"/>
    <property type="match status" value="1"/>
</dbReference>
<dbReference type="SMART" id="SM00228">
    <property type="entry name" value="PDZ"/>
    <property type="match status" value="4"/>
</dbReference>
<evidence type="ECO:0000259" key="5">
    <source>
        <dbReference type="PROSITE" id="PS50106"/>
    </source>
</evidence>
<feature type="compositionally biased region" description="Polar residues" evidence="4">
    <location>
        <begin position="273"/>
        <end position="286"/>
    </location>
</feature>
<organism evidence="6 7">
    <name type="scientific">Laodelphax striatellus</name>
    <name type="common">Small brown planthopper</name>
    <name type="synonym">Delphax striatella</name>
    <dbReference type="NCBI Taxonomy" id="195883"/>
    <lineage>
        <taxon>Eukaryota</taxon>
        <taxon>Metazoa</taxon>
        <taxon>Ecdysozoa</taxon>
        <taxon>Arthropoda</taxon>
        <taxon>Hexapoda</taxon>
        <taxon>Insecta</taxon>
        <taxon>Pterygota</taxon>
        <taxon>Neoptera</taxon>
        <taxon>Paraneoptera</taxon>
        <taxon>Hemiptera</taxon>
        <taxon>Auchenorrhyncha</taxon>
        <taxon>Fulgoroidea</taxon>
        <taxon>Delphacidae</taxon>
        <taxon>Criomorphinae</taxon>
        <taxon>Laodelphax</taxon>
    </lineage>
</organism>
<dbReference type="InterPro" id="IPR043545">
    <property type="entry name" value="GRIP1/2"/>
</dbReference>
<evidence type="ECO:0000256" key="2">
    <source>
        <dbReference type="ARBA" id="ARBA00022490"/>
    </source>
</evidence>
<sequence length="567" mass="61628">MLQWSETQQSTVVACIESNGPAERCGCLRVGDRVVKVNDSPPPICAEPRRLEQLLHGSSAILSVQFDIAQSVVPATGIFTVKLANNKNCGLGITMTSCNHGMVISQIRAGSVAHRSGTLFPGDRILAVNSCSLELLSLDEAVDLLQSAPDIVTLTIQKEVQAEPSVVYTVELERNGGPLGITIAGSEDCCEPIVISALTPSGLAEKTGALHIGDRLLAIDGQSIEKQPLSQAIALLQHSGDNVVLKVARSSQRMGPGYSSPGLPSVDSAVESWDSSQSPSTNQNCPSFYKTDEPLRDPPKPVWEKIEPSHQTCNSLDIHSASDVEDCSSYRLSESVISELQAQLNNNNNQNKNNVQLPSPPCPLQVNYQHRNNTLPAHRRRSSTLGMQGSVELMNIDHSQKSFQSTVDNEVCASSKAMPEITFETFLNRGKCQRVSDIESLIRGNDIFQVTLFKDPVYEDYGFSVSDGLYERGGFINRIRHGGPADNSRMLCPFDRILQVNDTRTDDFDCCLTVPLVAAAGDRLTLVVSRPSADNKDNSEGLPWVEEELEDSLNGSEIRSPTITKTL</sequence>
<keyword evidence="2" id="KW-0963">Cytoplasm</keyword>
<feature type="domain" description="PDZ" evidence="5">
    <location>
        <begin position="449"/>
        <end position="532"/>
    </location>
</feature>
<dbReference type="Proteomes" id="UP000291343">
    <property type="component" value="Unassembled WGS sequence"/>
</dbReference>
<accession>A0A482WL08</accession>
<dbReference type="Gene3D" id="2.30.42.10">
    <property type="match status" value="4"/>
</dbReference>
<dbReference type="InParanoid" id="A0A482WL08"/>
<dbReference type="GO" id="GO:0005737">
    <property type="term" value="C:cytoplasm"/>
    <property type="evidence" value="ECO:0007669"/>
    <property type="project" value="UniProtKB-SubCell"/>
</dbReference>
<dbReference type="Pfam" id="PF17820">
    <property type="entry name" value="PDZ_6"/>
    <property type="match status" value="1"/>
</dbReference>
<evidence type="ECO:0000313" key="7">
    <source>
        <dbReference type="Proteomes" id="UP000291343"/>
    </source>
</evidence>
<dbReference type="SUPFAM" id="SSF50156">
    <property type="entry name" value="PDZ domain-like"/>
    <property type="match status" value="4"/>
</dbReference>